<dbReference type="PANTHER" id="PTHR10098">
    <property type="entry name" value="RAPSYN-RELATED"/>
    <property type="match status" value="1"/>
</dbReference>
<evidence type="ECO:0000313" key="3">
    <source>
        <dbReference type="EMBL" id="ASC70415.1"/>
    </source>
</evidence>
<feature type="repeat" description="TPR" evidence="1">
    <location>
        <begin position="672"/>
        <end position="705"/>
    </location>
</feature>
<dbReference type="Gene3D" id="1.25.40.10">
    <property type="entry name" value="Tetratricopeptide repeat domain"/>
    <property type="match status" value="5"/>
</dbReference>
<feature type="repeat" description="TPR" evidence="1">
    <location>
        <begin position="499"/>
        <end position="532"/>
    </location>
</feature>
<dbReference type="Pfam" id="PF13176">
    <property type="entry name" value="TPR_7"/>
    <property type="match status" value="1"/>
</dbReference>
<feature type="repeat" description="TPR" evidence="1">
    <location>
        <begin position="452"/>
        <end position="485"/>
    </location>
</feature>
<feature type="repeat" description="TPR" evidence="1">
    <location>
        <begin position="850"/>
        <end position="883"/>
    </location>
</feature>
<dbReference type="KEGG" id="hhg:XM38_013540"/>
<feature type="domain" description="CHAT" evidence="2">
    <location>
        <begin position="1425"/>
        <end position="1727"/>
    </location>
</feature>
<feature type="repeat" description="TPR" evidence="1">
    <location>
        <begin position="1010"/>
        <end position="1043"/>
    </location>
</feature>
<dbReference type="Pfam" id="PF13424">
    <property type="entry name" value="TPR_12"/>
    <property type="match status" value="6"/>
</dbReference>
<reference evidence="3 4" key="1">
    <citation type="journal article" date="2016" name="Biochim. Biophys. Acta">
        <title>Characterization of red-shifted phycobilisomes isolated from the chlorophyll f-containing cyanobacterium Halomicronema hongdechloris.</title>
        <authorList>
            <person name="Li Y."/>
            <person name="Lin Y."/>
            <person name="Garvey C.J."/>
            <person name="Birch D."/>
            <person name="Corkery R.W."/>
            <person name="Loughlin P.C."/>
            <person name="Scheer H."/>
            <person name="Willows R.D."/>
            <person name="Chen M."/>
        </authorList>
    </citation>
    <scope>NUCLEOTIDE SEQUENCE [LARGE SCALE GENOMIC DNA]</scope>
    <source>
        <strain evidence="3 4">C2206</strain>
    </source>
</reference>
<proteinExistence type="predicted"/>
<evidence type="ECO:0000313" key="4">
    <source>
        <dbReference type="Proteomes" id="UP000191901"/>
    </source>
</evidence>
<dbReference type="InterPro" id="IPR011990">
    <property type="entry name" value="TPR-like_helical_dom_sf"/>
</dbReference>
<accession>A0A1Z3HJF6</accession>
<dbReference type="InterPro" id="IPR019734">
    <property type="entry name" value="TPR_rpt"/>
</dbReference>
<gene>
    <name evidence="3" type="ORF">XM38_013540</name>
</gene>
<dbReference type="InterPro" id="IPR024983">
    <property type="entry name" value="CHAT_dom"/>
</dbReference>
<organism evidence="3 4">
    <name type="scientific">Halomicronema hongdechloris C2206</name>
    <dbReference type="NCBI Taxonomy" id="1641165"/>
    <lineage>
        <taxon>Bacteria</taxon>
        <taxon>Bacillati</taxon>
        <taxon>Cyanobacteriota</taxon>
        <taxon>Cyanophyceae</taxon>
        <taxon>Nodosilineales</taxon>
        <taxon>Nodosilineaceae</taxon>
        <taxon>Halomicronema</taxon>
    </lineage>
</organism>
<keyword evidence="1" id="KW-0802">TPR repeat</keyword>
<dbReference type="OrthoDB" id="446317at2"/>
<dbReference type="PANTHER" id="PTHR10098:SF108">
    <property type="entry name" value="TETRATRICOPEPTIDE REPEAT PROTEIN 28"/>
    <property type="match status" value="1"/>
</dbReference>
<dbReference type="Pfam" id="PF12770">
    <property type="entry name" value="CHAT"/>
    <property type="match status" value="1"/>
</dbReference>
<feature type="repeat" description="TPR" evidence="1">
    <location>
        <begin position="810"/>
        <end position="843"/>
    </location>
</feature>
<dbReference type="PROSITE" id="PS50005">
    <property type="entry name" value="TPR"/>
    <property type="match status" value="10"/>
</dbReference>
<dbReference type="PROSITE" id="PS50293">
    <property type="entry name" value="TPR_REGION"/>
    <property type="match status" value="3"/>
</dbReference>
<dbReference type="EMBL" id="CP021983">
    <property type="protein sequence ID" value="ASC70415.1"/>
    <property type="molecule type" value="Genomic_DNA"/>
</dbReference>
<evidence type="ECO:0000256" key="1">
    <source>
        <dbReference type="PROSITE-ProRule" id="PRU00339"/>
    </source>
</evidence>
<dbReference type="RefSeq" id="WP_088429349.1">
    <property type="nucleotide sequence ID" value="NZ_CP021983.2"/>
</dbReference>
<dbReference type="SUPFAM" id="SSF48452">
    <property type="entry name" value="TPR-like"/>
    <property type="match status" value="6"/>
</dbReference>
<name>A0A1Z3HJF6_9CYAN</name>
<sequence length="1729" mass="189874">MPASCGKLCYRRLMGPAVVLGLAIFPGLAGVPAAAQRPEVTEAERQSLAETSAAAQLRRQGLQAFYQGQLLTALASLEQASQQYQAASEAGKQADAWVAIARTQAWLERPQQALSQAQQALAYYRDVGDPLGEAKTLTVLGLIHRTAGDGESAQQALEEAIESYRSLDTPTQAGIAQLELAVLQIQQEQYQAGLDRLNQGLALLDAAATPDDLARLEADFYRGYTYAWMGRVHIAQGQLDTAITHLEQAITIGHEITNPALQSTALIQLGNLFLDQGELDATVSHLRQAFAVTKRLENLPIKAKQQFRILQAYASTAQESAAQALAQLEDGDVAAAQAAARQAIDIAQPAIDQAQPVLKLADTLEWSDGMVLIHSAIALNYQAMGHGYHMLGRGYSAEGQLHADAEAQANALAAYQAGVSSAQAAVAVASDVDSQFQDLASGIAKQSRLNVAQAHGTLAQAYEALEQYDQAIQHWQQNLAISQQIDDPERQQQVLSGLANAYHSLGAQHQQAGHYEQALAAFQLGLAHAQTRAEAALSSGVDADWQQQTLFSLLYYGIAKTYADQYRYTEALAVYQQRLSVIRQTASPRQEFLGLIPIAEGHTRLSQYHEALAVEEAMVAIANQLDDAKLRLIALTSLASTHGDLGNYAEASAMYEQALPLARSQGSLSWESILFNNQGSIHTKLGDYDSALAAHNQALDLTRELRRRLDTLETAEQIDRLCSYVPLNEADDDDDSLSPDLVAQQQRLDTTLLEAKRQGCIELTWHLESTTLNNIALVYDSQGRYQDALTLYQKSLAIIRNRLNDKDGEAIALDNIATVYTNRGNYPQALEFHQQALTIRQDIGDREDIARSLNNIGQIYSERGQYLTALDTFNQALDLVEELQLRPLKSSVLNNLAGVYSSQGNYDRAEELYRDALKLDAAMGLKPKEANRLHNLGHLSFQRGQYTEAIDYAKQSLAIFQEIGERSNEATGLNNLGTYYRAQGNYTETLEAQQQALAIAQEIDNRKNTAYALVQLGNTYSALGQYDQALAYIQQALELFRIMGDRKGESGALSSQGNIYRQQDTPEQALQAYEHALAIDRAIGDVAGESYDLQRIGFVQERLGNYAAAESSFKQALEIQQRIGAQGRMATSWLGLGVIAAAQNQPEALDWLQQALLRYRDLGARPNQAQTLAEIGQILAQQEQPELAIVFLKEAVEVQESIRGQLGGLDPELQQSYTRTIADDYRLLADLLLQQNRIPEAQQVLDLLKVQELDEYFHDLQRNAQTAAGVNFWQVETDLLALYDQVLAQTAELERLTAIPPDARTSAQQQRLEELRTLRDQAEGWFYAFLDDPEVQATVNRIRSRTRGQNLEPDNLRDLVNNLQRLPQKTAVLYPLILEERLELVLVLPEGPPLRYPVAVSSAELNRAIVAFGQALKSPTSDIEPLAQQLYGWLMAPLAEQLQQAGIESIIYAPDGPLRYIPLAALHDGEQYVARRFSISHITAASLSDLNLQPQQQQRPLLAAACAECSFTVDVGEQTFTFSDLPATATEVQLLEQQMESVEVLLNQAFTPAIMEESTRYGIVHLATHAAFVNGAPTKSFILFGNGDIVNLQTIDRQWQLENTELVVLSACETAVGSTDLGSGIEILGLGYRLEQAGAQATLASLWKVSDGGTQVLMNAFYAALRQGLTKADALQQAQVALLTNDLDSLGIERGTIEIIGTATGRPIKRSSLSHPYYWAPFILIGNGL</sequence>
<dbReference type="Proteomes" id="UP000191901">
    <property type="component" value="Chromosome"/>
</dbReference>
<feature type="repeat" description="TPR" evidence="1">
    <location>
        <begin position="890"/>
        <end position="923"/>
    </location>
</feature>
<feature type="repeat" description="TPR" evidence="1">
    <location>
        <begin position="1050"/>
        <end position="1083"/>
    </location>
</feature>
<protein>
    <submittedName>
        <fullName evidence="3">Tetratricopeptide repeat domain protein</fullName>
    </submittedName>
</protein>
<feature type="repeat" description="TPR" evidence="1">
    <location>
        <begin position="769"/>
        <end position="802"/>
    </location>
</feature>
<dbReference type="Pfam" id="PF13374">
    <property type="entry name" value="TPR_10"/>
    <property type="match status" value="2"/>
</dbReference>
<feature type="repeat" description="TPR" evidence="1">
    <location>
        <begin position="970"/>
        <end position="1003"/>
    </location>
</feature>
<keyword evidence="4" id="KW-1185">Reference proteome</keyword>
<evidence type="ECO:0000259" key="2">
    <source>
        <dbReference type="Pfam" id="PF12770"/>
    </source>
</evidence>
<dbReference type="SMART" id="SM00028">
    <property type="entry name" value="TPR"/>
    <property type="match status" value="23"/>
</dbReference>